<accession>A0A5J6QHD8</accession>
<evidence type="ECO:0000259" key="1">
    <source>
        <dbReference type="PROSITE" id="PS51186"/>
    </source>
</evidence>
<dbReference type="EMBL" id="CP043311">
    <property type="protein sequence ID" value="QEY60601.1"/>
    <property type="molecule type" value="Genomic_DNA"/>
</dbReference>
<dbReference type="CDD" id="cd04301">
    <property type="entry name" value="NAT_SF"/>
    <property type="match status" value="1"/>
</dbReference>
<gene>
    <name evidence="2" type="ORF">FXN65_00535</name>
</gene>
<dbReference type="GO" id="GO:0016747">
    <property type="term" value="F:acyltransferase activity, transferring groups other than amino-acyl groups"/>
    <property type="evidence" value="ECO:0007669"/>
    <property type="project" value="InterPro"/>
</dbReference>
<evidence type="ECO:0000313" key="3">
    <source>
        <dbReference type="Proteomes" id="UP000327179"/>
    </source>
</evidence>
<dbReference type="Pfam" id="PF00583">
    <property type="entry name" value="Acetyltransf_1"/>
    <property type="match status" value="1"/>
</dbReference>
<dbReference type="RefSeq" id="WP_151131155.1">
    <property type="nucleotide sequence ID" value="NZ_CP043311.1"/>
</dbReference>
<name>A0A5J6QHD8_9GAMM</name>
<dbReference type="PANTHER" id="PTHR43328:SF1">
    <property type="entry name" value="N-ACETYLTRANSFERASE DOMAIN-CONTAINING PROTEIN"/>
    <property type="match status" value="1"/>
</dbReference>
<dbReference type="PROSITE" id="PS51186">
    <property type="entry name" value="GNAT"/>
    <property type="match status" value="1"/>
</dbReference>
<dbReference type="Proteomes" id="UP000327179">
    <property type="component" value="Chromosome"/>
</dbReference>
<feature type="domain" description="N-acetyltransferase" evidence="1">
    <location>
        <begin position="1"/>
        <end position="167"/>
    </location>
</feature>
<dbReference type="PANTHER" id="PTHR43328">
    <property type="entry name" value="ACETYLTRANSFERASE-RELATED"/>
    <property type="match status" value="1"/>
</dbReference>
<keyword evidence="3" id="KW-1185">Reference proteome</keyword>
<organism evidence="2 3">
    <name type="scientific">Metapseudomonas lalkuanensis</name>
    <dbReference type="NCBI Taxonomy" id="2604832"/>
    <lineage>
        <taxon>Bacteria</taxon>
        <taxon>Pseudomonadati</taxon>
        <taxon>Pseudomonadota</taxon>
        <taxon>Gammaproteobacteria</taxon>
        <taxon>Pseudomonadales</taxon>
        <taxon>Pseudomonadaceae</taxon>
        <taxon>Metapseudomonas</taxon>
    </lineage>
</organism>
<dbReference type="Gene3D" id="3.40.630.30">
    <property type="match status" value="1"/>
</dbReference>
<dbReference type="InterPro" id="IPR000182">
    <property type="entry name" value="GNAT_dom"/>
</dbReference>
<dbReference type="AlphaFoldDB" id="A0A5J6QHD8"/>
<dbReference type="KEGG" id="plal:FXN65_00535"/>
<proteinExistence type="predicted"/>
<sequence length="167" mass="18832">MSIRKLRISDIEALHRLFAEVSAEGEFLLRAEAPPIEQMRAMLLRSLPLDLPQFVAEVESDLVGSIEVFPASFCGMKDGSGEDFGVLGMQVKKAHRNRGLGGNLMEVALEHCRRLDMRRVELTVLKSNATAIRLYERFAFRWLTDLPPVTLPNGRTDQPQKMRLLLG</sequence>
<dbReference type="SUPFAM" id="SSF55729">
    <property type="entry name" value="Acyl-CoA N-acyltransferases (Nat)"/>
    <property type="match status" value="1"/>
</dbReference>
<keyword evidence="2" id="KW-0808">Transferase</keyword>
<evidence type="ECO:0000313" key="2">
    <source>
        <dbReference type="EMBL" id="QEY60601.1"/>
    </source>
</evidence>
<reference evidence="2 3" key="1">
    <citation type="submission" date="2019-08" db="EMBL/GenBank/DDBJ databases">
        <title>Whole-genome Sequencing of e-waste polymer degrading bacterium Pseudomonas sp. strain PE08.</title>
        <authorList>
            <person name="Kirdat K."/>
            <person name="Debbarma P."/>
            <person name="Narawade N."/>
            <person name="Suyal D."/>
            <person name="Thorat V."/>
            <person name="Shouche Y."/>
            <person name="Goel R."/>
            <person name="Yadav A."/>
        </authorList>
    </citation>
    <scope>NUCLEOTIDE SEQUENCE [LARGE SCALE GENOMIC DNA]</scope>
    <source>
        <strain evidence="2 3">PE08</strain>
    </source>
</reference>
<protein>
    <submittedName>
        <fullName evidence="2">GNAT family N-acetyltransferase</fullName>
    </submittedName>
</protein>
<dbReference type="InterPro" id="IPR016181">
    <property type="entry name" value="Acyl_CoA_acyltransferase"/>
</dbReference>